<dbReference type="Gene3D" id="1.10.3680.10">
    <property type="entry name" value="TerB-like"/>
    <property type="match status" value="1"/>
</dbReference>
<dbReference type="AlphaFoldDB" id="A0A162WFU7"/>
<dbReference type="InterPro" id="IPR029024">
    <property type="entry name" value="TerB-like"/>
</dbReference>
<evidence type="ECO:0000313" key="2">
    <source>
        <dbReference type="Proteomes" id="UP000076715"/>
    </source>
</evidence>
<dbReference type="RefSeq" id="WP_066319898.1">
    <property type="nucleotide sequence ID" value="NZ_CANLSS010000007.1"/>
</dbReference>
<comment type="caution">
    <text evidence="1">The sequence shown here is derived from an EMBL/GenBank/DDBJ whole genome shotgun (WGS) entry which is preliminary data.</text>
</comment>
<dbReference type="SUPFAM" id="SSF158682">
    <property type="entry name" value="TerB-like"/>
    <property type="match status" value="1"/>
</dbReference>
<dbReference type="OrthoDB" id="1120295at2"/>
<name>A0A162WFU7_9FLAO</name>
<keyword evidence="2" id="KW-1185">Reference proteome</keyword>
<protein>
    <submittedName>
        <fullName evidence="1">Permease</fullName>
    </submittedName>
</protein>
<proteinExistence type="predicted"/>
<accession>A0A162WFU7</accession>
<reference evidence="1 2" key="1">
    <citation type="submission" date="2016-01" db="EMBL/GenBank/DDBJ databases">
        <title>The draft genome sequence of Aquimarina sp. RZW4-3-2.</title>
        <authorList>
            <person name="Wang Y."/>
        </authorList>
    </citation>
    <scope>NUCLEOTIDE SEQUENCE [LARGE SCALE GENOMIC DNA]</scope>
    <source>
        <strain evidence="1 2">RZW4-3-2</strain>
    </source>
</reference>
<gene>
    <name evidence="1" type="ORF">AWE51_18650</name>
</gene>
<evidence type="ECO:0000313" key="1">
    <source>
        <dbReference type="EMBL" id="KZS38067.1"/>
    </source>
</evidence>
<sequence>MVSKDRLYQTFGELLYVIAMSDGVIQKEEVETLEDILKSHPMGAEIKWSFDYENENQNDIEGLYKKVIEVFSDNGPDEEYDFMIYALTKIAEASKGIAPDEEKIITNFSKDLLKRFREDIEKIKNKFNSK</sequence>
<organism evidence="1 2">
    <name type="scientific">Aquimarina aggregata</name>
    <dbReference type="NCBI Taxonomy" id="1642818"/>
    <lineage>
        <taxon>Bacteria</taxon>
        <taxon>Pseudomonadati</taxon>
        <taxon>Bacteroidota</taxon>
        <taxon>Flavobacteriia</taxon>
        <taxon>Flavobacteriales</taxon>
        <taxon>Flavobacteriaceae</taxon>
        <taxon>Aquimarina</taxon>
    </lineage>
</organism>
<dbReference type="CDD" id="cd07177">
    <property type="entry name" value="terB_like"/>
    <property type="match status" value="1"/>
</dbReference>
<dbReference type="EMBL" id="LQRT01000060">
    <property type="protein sequence ID" value="KZS38067.1"/>
    <property type="molecule type" value="Genomic_DNA"/>
</dbReference>
<dbReference type="STRING" id="1642818.AWE51_18650"/>
<dbReference type="Proteomes" id="UP000076715">
    <property type="component" value="Unassembled WGS sequence"/>
</dbReference>